<evidence type="ECO:0000313" key="9">
    <source>
        <dbReference type="EMBL" id="TGA98801.1"/>
    </source>
</evidence>
<dbReference type="EMBL" id="SRID01000255">
    <property type="protein sequence ID" value="TGA98801.1"/>
    <property type="molecule type" value="Genomic_DNA"/>
</dbReference>
<proteinExistence type="inferred from homology"/>
<comment type="caution">
    <text evidence="9">The sequence shown here is derived from an EMBL/GenBank/DDBJ whole genome shotgun (WGS) entry which is preliminary data.</text>
</comment>
<dbReference type="Gene3D" id="3.40.50.200">
    <property type="entry name" value="Peptidase S8/S53 domain"/>
    <property type="match status" value="1"/>
</dbReference>
<dbReference type="OrthoDB" id="9798386at2"/>
<dbReference type="InterPro" id="IPR023827">
    <property type="entry name" value="Peptidase_S8_Asp-AS"/>
</dbReference>
<dbReference type="AlphaFoldDB" id="A0A4Z0GNR7"/>
<feature type="active site" description="Charge relay system" evidence="5 6">
    <location>
        <position position="370"/>
    </location>
</feature>
<dbReference type="SUPFAM" id="SSF52743">
    <property type="entry name" value="Subtilisin-like"/>
    <property type="match status" value="1"/>
</dbReference>
<dbReference type="Proteomes" id="UP000297948">
    <property type="component" value="Unassembled WGS sequence"/>
</dbReference>
<feature type="active site" description="Charge relay system" evidence="5 6">
    <location>
        <position position="158"/>
    </location>
</feature>
<evidence type="ECO:0000313" key="10">
    <source>
        <dbReference type="Proteomes" id="UP000297948"/>
    </source>
</evidence>
<dbReference type="Pfam" id="PF00082">
    <property type="entry name" value="Peptidase_S8"/>
    <property type="match status" value="1"/>
</dbReference>
<keyword evidence="10" id="KW-1185">Reference proteome</keyword>
<dbReference type="PANTHER" id="PTHR43806:SF11">
    <property type="entry name" value="CEREVISIN-RELATED"/>
    <property type="match status" value="1"/>
</dbReference>
<evidence type="ECO:0000259" key="8">
    <source>
        <dbReference type="Pfam" id="PF00082"/>
    </source>
</evidence>
<dbReference type="InterPro" id="IPR015500">
    <property type="entry name" value="Peptidase_S8_subtilisin-rel"/>
</dbReference>
<evidence type="ECO:0000256" key="7">
    <source>
        <dbReference type="RuleBase" id="RU003355"/>
    </source>
</evidence>
<dbReference type="InterPro" id="IPR050131">
    <property type="entry name" value="Peptidase_S8_subtilisin-like"/>
</dbReference>
<name>A0A4Z0GNR7_9ACTN</name>
<comment type="similarity">
    <text evidence="1 6 7">Belongs to the peptidase S8 family.</text>
</comment>
<dbReference type="PANTHER" id="PTHR43806">
    <property type="entry name" value="PEPTIDASE S8"/>
    <property type="match status" value="1"/>
</dbReference>
<dbReference type="PROSITE" id="PS51892">
    <property type="entry name" value="SUBTILASE"/>
    <property type="match status" value="1"/>
</dbReference>
<feature type="active site" description="Charge relay system" evidence="5 6">
    <location>
        <position position="190"/>
    </location>
</feature>
<gene>
    <name evidence="9" type="ORF">E4099_22740</name>
</gene>
<keyword evidence="4 6" id="KW-0720">Serine protease</keyword>
<protein>
    <recommendedName>
        <fullName evidence="8">Peptidase S8/S53 domain-containing protein</fullName>
    </recommendedName>
</protein>
<keyword evidence="2 6" id="KW-0645">Protease</keyword>
<evidence type="ECO:0000256" key="1">
    <source>
        <dbReference type="ARBA" id="ARBA00011073"/>
    </source>
</evidence>
<dbReference type="InterPro" id="IPR022398">
    <property type="entry name" value="Peptidase_S8_His-AS"/>
</dbReference>
<reference evidence="9 10" key="1">
    <citation type="submission" date="2019-03" db="EMBL/GenBank/DDBJ databases">
        <authorList>
            <person name="Gonzalez-Pimentel J.L."/>
        </authorList>
    </citation>
    <scope>NUCLEOTIDE SEQUENCE [LARGE SCALE GENOMIC DNA]</scope>
    <source>
        <strain evidence="9 10">JCM 31289</strain>
    </source>
</reference>
<dbReference type="InterPro" id="IPR000209">
    <property type="entry name" value="Peptidase_S8/S53_dom"/>
</dbReference>
<dbReference type="PROSITE" id="PS00137">
    <property type="entry name" value="SUBTILASE_HIS"/>
    <property type="match status" value="1"/>
</dbReference>
<keyword evidence="3 6" id="KW-0378">Hydrolase</keyword>
<accession>A0A4Z0GNR7</accession>
<dbReference type="PROSITE" id="PS00138">
    <property type="entry name" value="SUBTILASE_SER"/>
    <property type="match status" value="1"/>
</dbReference>
<evidence type="ECO:0000256" key="3">
    <source>
        <dbReference type="ARBA" id="ARBA00022801"/>
    </source>
</evidence>
<evidence type="ECO:0000256" key="4">
    <source>
        <dbReference type="ARBA" id="ARBA00022825"/>
    </source>
</evidence>
<dbReference type="PROSITE" id="PS00136">
    <property type="entry name" value="SUBTILASE_ASP"/>
    <property type="match status" value="1"/>
</dbReference>
<evidence type="ECO:0000256" key="6">
    <source>
        <dbReference type="PROSITE-ProRule" id="PRU01240"/>
    </source>
</evidence>
<dbReference type="PRINTS" id="PR00723">
    <property type="entry name" value="SUBTILISIN"/>
</dbReference>
<evidence type="ECO:0000256" key="2">
    <source>
        <dbReference type="ARBA" id="ARBA00022670"/>
    </source>
</evidence>
<dbReference type="GO" id="GO:0006508">
    <property type="term" value="P:proteolysis"/>
    <property type="evidence" value="ECO:0007669"/>
    <property type="project" value="UniProtKB-KW"/>
</dbReference>
<dbReference type="RefSeq" id="WP_135340966.1">
    <property type="nucleotide sequence ID" value="NZ_JBHLTX010000047.1"/>
</dbReference>
<dbReference type="InterPro" id="IPR036852">
    <property type="entry name" value="Peptidase_S8/S53_dom_sf"/>
</dbReference>
<evidence type="ECO:0000256" key="5">
    <source>
        <dbReference type="PIRSR" id="PIRSR615500-1"/>
    </source>
</evidence>
<feature type="domain" description="Peptidase S8/S53" evidence="8">
    <location>
        <begin position="149"/>
        <end position="417"/>
    </location>
</feature>
<dbReference type="InterPro" id="IPR023828">
    <property type="entry name" value="Peptidase_S8_Ser-AS"/>
</dbReference>
<sequence length="548" mass="56153">MRIESVDGHTYAIPSDARRLIDQGRLDLRLFDLTTLSRPEYLARQREGLRLIVTYRGERPAARSGLAATDGAEVRRTLRTLNADAVSVPVEDAGGAWQTLTGASGSGTSPGAADPGVDKIWLDAVRRVEPDRSVPGTGAPRARQAGYDGKGATIAVLDSGVDETHPDLAGQEIAEKNFSTSPDTRDRVGHGTHVASIAAGTGAKSGGKYTGVAPGARILDGKVVDDQGDGDDSAVIAGIEWAVQHQADVVNLSLGDPDTPGTDPVEAAVDKLSAETDTLFVVAAGNNGKSGAGSINTPASADSALTVGAVDKEDRLAEFSGVGPRLGDNAIKPDVTAPGVDIAGALAPGSMAAEKGTPVADGYVALSGTSMAAPHASGAAAILMQRHPHWTGQQIKAVLTGTATPGTGYNPFQQGTGRIDLREALRASVIAEPSSLSFGARSRPHAGDRLLNKRLTYRNLGDRPVTLHLSVVGTGPDGKPAPDGFFTVRDRRLTIPARGTAGTSVTVDTRLGGSLDGAYGAYVTATGGGRLVRTAAAVVCLPTDPATA</sequence>
<dbReference type="GO" id="GO:0004252">
    <property type="term" value="F:serine-type endopeptidase activity"/>
    <property type="evidence" value="ECO:0007669"/>
    <property type="project" value="UniProtKB-UniRule"/>
</dbReference>
<organism evidence="9 10">
    <name type="scientific">Streptomyces palmae</name>
    <dbReference type="NCBI Taxonomy" id="1701085"/>
    <lineage>
        <taxon>Bacteria</taxon>
        <taxon>Bacillati</taxon>
        <taxon>Actinomycetota</taxon>
        <taxon>Actinomycetes</taxon>
        <taxon>Kitasatosporales</taxon>
        <taxon>Streptomycetaceae</taxon>
        <taxon>Streptomyces</taxon>
    </lineage>
</organism>